<name>A0A286P9R1_ORYLA</name>
<evidence type="ECO:0000313" key="1">
    <source>
        <dbReference type="EMBL" id="BBA49172.1"/>
    </source>
</evidence>
<sequence length="375" mass="41429">MAFSQKTYVFCHDVAKDSVSKQPLLFAVDLRDLISPFEGCSPMFVIEQMSLRAYKRDTFERIPAKFAVLNYAKSRVVTNDPSRLSSAWEVELNGKDVRIRAAGTDTDPFCRTPSTHDDDNRQALLNVLAFMMSGGVRASDGARRSLDAMKGCLSSEHFTYACELCKGQCEATVIVTQPGYPSLSLPLCVDGYVCVPERSGSTSPKSQTYRSVISLLRTAYEDNTSLVDRAIQAAFANSGFGRYLERGNGEVELFPNPLINFVVSLYDTLSDQAGNFVAVDKHEPGLKVLVESPAEKVGHVTGSLTLTLLYGQSVLDVYSNVKARHRGTDCPQDLLDMHTAVTRLGCDALLRRFPLDFCSKKRHLTTVDLCNFDND</sequence>
<organism evidence="1">
    <name type="scientific">Oryzias latipes</name>
    <name type="common">Japanese rice fish</name>
    <name type="synonym">Japanese killifish</name>
    <dbReference type="NCBI Taxonomy" id="8090"/>
    <lineage>
        <taxon>Eukaryota</taxon>
        <taxon>Metazoa</taxon>
        <taxon>Chordata</taxon>
        <taxon>Craniata</taxon>
        <taxon>Vertebrata</taxon>
        <taxon>Euteleostomi</taxon>
        <taxon>Actinopterygii</taxon>
        <taxon>Neopterygii</taxon>
        <taxon>Teleostei</taxon>
        <taxon>Neoteleostei</taxon>
        <taxon>Acanthomorphata</taxon>
        <taxon>Ovalentaria</taxon>
        <taxon>Atherinomorphae</taxon>
        <taxon>Beloniformes</taxon>
        <taxon>Adrianichthyidae</taxon>
        <taxon>Oryziinae</taxon>
        <taxon>Oryzias</taxon>
    </lineage>
</organism>
<protein>
    <submittedName>
        <fullName evidence="1">Uncharacterized protein</fullName>
    </submittedName>
</protein>
<dbReference type="AlphaFoldDB" id="A0A286P9R1"/>
<proteinExistence type="predicted"/>
<accession>A0A286P9R1</accession>
<gene>
    <name evidence="1" type="primary">ORF12</name>
</gene>
<reference evidence="1" key="1">
    <citation type="journal article" date="2017" name="Nat. Commun.">
        <title>Complete fusion of a transposon and herpesvirus created the Teratorn mobile element in medaka fish.</title>
        <authorList>
            <person name="Inoue Y."/>
            <person name="Saga T."/>
            <person name="Aikawa T."/>
            <person name="Kumagai M."/>
            <person name="Shimada A."/>
            <person name="Kawaguchi Y."/>
            <person name="Naruse K."/>
            <person name="Morishita S."/>
            <person name="Koga A."/>
            <person name="Takeda H."/>
        </authorList>
    </citation>
    <scope>NUCLEOTIDE SEQUENCE</scope>
</reference>
<dbReference type="EMBL" id="LC199500">
    <property type="protein sequence ID" value="BBA49172.1"/>
    <property type="molecule type" value="Genomic_DNA"/>
</dbReference>